<dbReference type="AlphaFoldDB" id="A0A0G2HM45"/>
<accession>A0A0G2HM45</accession>
<evidence type="ECO:0000256" key="1">
    <source>
        <dbReference type="SAM" id="MobiDB-lite"/>
    </source>
</evidence>
<evidence type="ECO:0000313" key="3">
    <source>
        <dbReference type="Proteomes" id="UP000034680"/>
    </source>
</evidence>
<dbReference type="Proteomes" id="UP000034680">
    <property type="component" value="Unassembled WGS sequence"/>
</dbReference>
<feature type="region of interest" description="Disordered" evidence="1">
    <location>
        <begin position="141"/>
        <end position="174"/>
    </location>
</feature>
<gene>
    <name evidence="2" type="ORF">UCDDA912_g10742</name>
</gene>
<dbReference type="OrthoDB" id="10430160at2759"/>
<sequence length="273" mass="30146">MVLISHYHDTSLGCNSYGTHHSFPRVYIRFASTHGRFIPNHTVDYSLGDFDLYPTVLDQPVHYCLDKRELAPYLRLPDDTVFSFTTNPIYEWIGLQNNRQVGGVVPASQPQGTVDIILYVQTTNKRTYTVTFTALIVPYTEPSPPPTSATSTATDDLSSTTTTPSTTQTRPTAFPTPTIYQGMSFNIGKDPYQWALGDILNGVSSDPPADWFKLVLPPLFRPSGITGVVPADWPPGPINVTLDLYSRSPSMQYFVTFVVIVMESPPVSTTSAA</sequence>
<protein>
    <submittedName>
        <fullName evidence="2">Uncharacterized protein</fullName>
    </submittedName>
</protein>
<proteinExistence type="predicted"/>
<comment type="caution">
    <text evidence="2">The sequence shown here is derived from an EMBL/GenBank/DDBJ whole genome shotgun (WGS) entry which is preliminary data.</text>
</comment>
<dbReference type="EMBL" id="LCUC01000966">
    <property type="protein sequence ID" value="KKY29335.1"/>
    <property type="molecule type" value="Genomic_DNA"/>
</dbReference>
<reference evidence="2 3" key="1">
    <citation type="submission" date="2015-05" db="EMBL/GenBank/DDBJ databases">
        <title>Distinctive expansion of gene families associated with plant cell wall degradation and secondary metabolism in the genomes of grapevine trunk pathogens.</title>
        <authorList>
            <person name="Lawrence D.P."/>
            <person name="Travadon R."/>
            <person name="Rolshausen P.E."/>
            <person name="Baumgartner K."/>
        </authorList>
    </citation>
    <scope>NUCLEOTIDE SEQUENCE [LARGE SCALE GENOMIC DNA]</scope>
    <source>
        <strain evidence="2">DA912</strain>
    </source>
</reference>
<name>A0A0G2HM45_9PEZI</name>
<evidence type="ECO:0000313" key="2">
    <source>
        <dbReference type="EMBL" id="KKY29335.1"/>
    </source>
</evidence>
<organism evidence="2 3">
    <name type="scientific">Diaporthe ampelina</name>
    <dbReference type="NCBI Taxonomy" id="1214573"/>
    <lineage>
        <taxon>Eukaryota</taxon>
        <taxon>Fungi</taxon>
        <taxon>Dikarya</taxon>
        <taxon>Ascomycota</taxon>
        <taxon>Pezizomycotina</taxon>
        <taxon>Sordariomycetes</taxon>
        <taxon>Sordariomycetidae</taxon>
        <taxon>Diaporthales</taxon>
        <taxon>Diaporthaceae</taxon>
        <taxon>Diaporthe</taxon>
    </lineage>
</organism>
<reference evidence="2 3" key="2">
    <citation type="submission" date="2015-05" db="EMBL/GenBank/DDBJ databases">
        <authorList>
            <person name="Morales-Cruz A."/>
            <person name="Amrine K.C."/>
            <person name="Cantu D."/>
        </authorList>
    </citation>
    <scope>NUCLEOTIDE SEQUENCE [LARGE SCALE GENOMIC DNA]</scope>
    <source>
        <strain evidence="2">DA912</strain>
    </source>
</reference>
<feature type="compositionally biased region" description="Low complexity" evidence="1">
    <location>
        <begin position="148"/>
        <end position="172"/>
    </location>
</feature>
<keyword evidence="3" id="KW-1185">Reference proteome</keyword>